<evidence type="ECO:0000256" key="8">
    <source>
        <dbReference type="ARBA" id="ARBA00023235"/>
    </source>
</evidence>
<evidence type="ECO:0000256" key="4">
    <source>
        <dbReference type="ARBA" id="ARBA00022272"/>
    </source>
</evidence>
<dbReference type="CDD" id="cd00405">
    <property type="entry name" value="PRAI"/>
    <property type="match status" value="1"/>
</dbReference>
<accession>A0ABP3UQ64</accession>
<name>A0ABP3UQ64_9CLOT</name>
<gene>
    <name evidence="9" type="primary">trpF</name>
    <name evidence="11" type="ORF">GCM10008906_15220</name>
</gene>
<dbReference type="GO" id="GO:0016853">
    <property type="term" value="F:isomerase activity"/>
    <property type="evidence" value="ECO:0007669"/>
    <property type="project" value="UniProtKB-KW"/>
</dbReference>
<evidence type="ECO:0000256" key="9">
    <source>
        <dbReference type="HAMAP-Rule" id="MF_00135"/>
    </source>
</evidence>
<comment type="catalytic activity">
    <reaction evidence="1 9">
        <text>N-(5-phospho-beta-D-ribosyl)anthranilate = 1-(2-carboxyphenylamino)-1-deoxy-D-ribulose 5-phosphate</text>
        <dbReference type="Rhea" id="RHEA:21540"/>
        <dbReference type="ChEBI" id="CHEBI:18277"/>
        <dbReference type="ChEBI" id="CHEBI:58613"/>
        <dbReference type="EC" id="5.3.1.24"/>
    </reaction>
</comment>
<evidence type="ECO:0000256" key="1">
    <source>
        <dbReference type="ARBA" id="ARBA00001164"/>
    </source>
</evidence>
<comment type="caution">
    <text evidence="11">The sequence shown here is derived from an EMBL/GenBank/DDBJ whole genome shotgun (WGS) entry which is preliminary data.</text>
</comment>
<dbReference type="SUPFAM" id="SSF51366">
    <property type="entry name" value="Ribulose-phoshate binding barrel"/>
    <property type="match status" value="1"/>
</dbReference>
<dbReference type="RefSeq" id="WP_343760475.1">
    <property type="nucleotide sequence ID" value="NZ_BAAACG010000008.1"/>
</dbReference>
<dbReference type="InterPro" id="IPR001240">
    <property type="entry name" value="PRAI_dom"/>
</dbReference>
<evidence type="ECO:0000256" key="2">
    <source>
        <dbReference type="ARBA" id="ARBA00004664"/>
    </source>
</evidence>
<evidence type="ECO:0000256" key="7">
    <source>
        <dbReference type="ARBA" id="ARBA00023141"/>
    </source>
</evidence>
<dbReference type="EMBL" id="BAAACG010000008">
    <property type="protein sequence ID" value="GAA0738154.1"/>
    <property type="molecule type" value="Genomic_DNA"/>
</dbReference>
<dbReference type="Pfam" id="PF00697">
    <property type="entry name" value="PRAI"/>
    <property type="match status" value="1"/>
</dbReference>
<keyword evidence="7 9" id="KW-0057">Aromatic amino acid biosynthesis</keyword>
<dbReference type="PANTHER" id="PTHR42894">
    <property type="entry name" value="N-(5'-PHOSPHORIBOSYL)ANTHRANILATE ISOMERASE"/>
    <property type="match status" value="1"/>
</dbReference>
<organism evidence="11 12">
    <name type="scientific">Clostridium oceanicum</name>
    <dbReference type="NCBI Taxonomy" id="1543"/>
    <lineage>
        <taxon>Bacteria</taxon>
        <taxon>Bacillati</taxon>
        <taxon>Bacillota</taxon>
        <taxon>Clostridia</taxon>
        <taxon>Eubacteriales</taxon>
        <taxon>Clostridiaceae</taxon>
        <taxon>Clostridium</taxon>
    </lineage>
</organism>
<dbReference type="HAMAP" id="MF_00135">
    <property type="entry name" value="PRAI"/>
    <property type="match status" value="1"/>
</dbReference>
<dbReference type="InterPro" id="IPR044643">
    <property type="entry name" value="TrpF_fam"/>
</dbReference>
<reference evidence="12" key="1">
    <citation type="journal article" date="2019" name="Int. J. Syst. Evol. Microbiol.">
        <title>The Global Catalogue of Microorganisms (GCM) 10K type strain sequencing project: providing services to taxonomists for standard genome sequencing and annotation.</title>
        <authorList>
            <consortium name="The Broad Institute Genomics Platform"/>
            <consortium name="The Broad Institute Genome Sequencing Center for Infectious Disease"/>
            <person name="Wu L."/>
            <person name="Ma J."/>
        </authorList>
    </citation>
    <scope>NUCLEOTIDE SEQUENCE [LARGE SCALE GENOMIC DNA]</scope>
    <source>
        <strain evidence="12">JCM 1407</strain>
    </source>
</reference>
<protein>
    <recommendedName>
        <fullName evidence="4 9">N-(5'-phosphoribosyl)anthranilate isomerase</fullName>
        <shortName evidence="9">PRAI</shortName>
        <ecNumber evidence="3 9">5.3.1.24</ecNumber>
    </recommendedName>
</protein>
<dbReference type="InterPro" id="IPR011060">
    <property type="entry name" value="RibuloseP-bd_barrel"/>
</dbReference>
<evidence type="ECO:0000256" key="3">
    <source>
        <dbReference type="ARBA" id="ARBA00012572"/>
    </source>
</evidence>
<evidence type="ECO:0000313" key="12">
    <source>
        <dbReference type="Proteomes" id="UP001501510"/>
    </source>
</evidence>
<keyword evidence="5 9" id="KW-0028">Amino-acid biosynthesis</keyword>
<evidence type="ECO:0000256" key="6">
    <source>
        <dbReference type="ARBA" id="ARBA00022822"/>
    </source>
</evidence>
<keyword evidence="8 9" id="KW-0413">Isomerase</keyword>
<comment type="similarity">
    <text evidence="9">Belongs to the TrpF family.</text>
</comment>
<sequence length="200" mass="22358">MNTKVKICGLKSLKDISIVNKYDIDYVGFVFAKSKRQVTKELAKKMKERLKGKIKAVGVFVDTPYERINEIIEYASLDMVQLHGNETNDLCSKINKPVLKAISIKNKDSVNKVLKYKDICGFVVDGAVAGSGKVFDWNFIGDISSNYFTFLAGGLNEENVEEAIEKIKPQVVDVSSGVEVDGIKNEEKIKKFIRKVKNNG</sequence>
<keyword evidence="6 9" id="KW-0822">Tryptophan biosynthesis</keyword>
<evidence type="ECO:0000313" key="11">
    <source>
        <dbReference type="EMBL" id="GAA0738154.1"/>
    </source>
</evidence>
<dbReference type="EC" id="5.3.1.24" evidence="3 9"/>
<comment type="pathway">
    <text evidence="2 9">Amino-acid biosynthesis; L-tryptophan biosynthesis; L-tryptophan from chorismate: step 3/5.</text>
</comment>
<evidence type="ECO:0000256" key="5">
    <source>
        <dbReference type="ARBA" id="ARBA00022605"/>
    </source>
</evidence>
<dbReference type="Proteomes" id="UP001501510">
    <property type="component" value="Unassembled WGS sequence"/>
</dbReference>
<keyword evidence="12" id="KW-1185">Reference proteome</keyword>
<proteinExistence type="inferred from homology"/>
<evidence type="ECO:0000259" key="10">
    <source>
        <dbReference type="Pfam" id="PF00697"/>
    </source>
</evidence>
<dbReference type="InterPro" id="IPR013785">
    <property type="entry name" value="Aldolase_TIM"/>
</dbReference>
<dbReference type="Gene3D" id="3.20.20.70">
    <property type="entry name" value="Aldolase class I"/>
    <property type="match status" value="1"/>
</dbReference>
<dbReference type="PANTHER" id="PTHR42894:SF1">
    <property type="entry name" value="N-(5'-PHOSPHORIBOSYL)ANTHRANILATE ISOMERASE"/>
    <property type="match status" value="1"/>
</dbReference>
<feature type="domain" description="N-(5'phosphoribosyl) anthranilate isomerase (PRAI)" evidence="10">
    <location>
        <begin position="5"/>
        <end position="194"/>
    </location>
</feature>